<dbReference type="Proteomes" id="UP001151760">
    <property type="component" value="Unassembled WGS sequence"/>
</dbReference>
<organism evidence="2 3">
    <name type="scientific">Tanacetum coccineum</name>
    <dbReference type="NCBI Taxonomy" id="301880"/>
    <lineage>
        <taxon>Eukaryota</taxon>
        <taxon>Viridiplantae</taxon>
        <taxon>Streptophyta</taxon>
        <taxon>Embryophyta</taxon>
        <taxon>Tracheophyta</taxon>
        <taxon>Spermatophyta</taxon>
        <taxon>Magnoliopsida</taxon>
        <taxon>eudicotyledons</taxon>
        <taxon>Gunneridae</taxon>
        <taxon>Pentapetalae</taxon>
        <taxon>asterids</taxon>
        <taxon>campanulids</taxon>
        <taxon>Asterales</taxon>
        <taxon>Asteraceae</taxon>
        <taxon>Asteroideae</taxon>
        <taxon>Anthemideae</taxon>
        <taxon>Anthemidinae</taxon>
        <taxon>Tanacetum</taxon>
    </lineage>
</organism>
<keyword evidence="3" id="KW-1185">Reference proteome</keyword>
<evidence type="ECO:0000256" key="1">
    <source>
        <dbReference type="SAM" id="MobiDB-lite"/>
    </source>
</evidence>
<sequence length="278" mass="30755">MDHDGVALCLRRRLHVLLFKTWILSNHPKHPSISSKPDRAHICTISGAIRNDEGRYAMKISELNSNISVRTTMKSERWNRGLSLLQGSYSNPPAQVPWGPQTTRKSCGIRGRTKKGRKQEGKECRSLHIPTGLFPTPVNPYSQPPVKLVHGQALNFLFQTQMCNPPAGGAFTYQGGYIPHVFTNNSVPSYNGPIHPTITPSSSYPFYAQPMYAPPNMPAYPNLAGPLTYSAGSVTPLVSWIEDYPLPDGIKLPSHIGSYDGKEDPDNFLHLSIGVIHM</sequence>
<reference evidence="2" key="1">
    <citation type="journal article" date="2022" name="Int. J. Mol. Sci.">
        <title>Draft Genome of Tanacetum Coccineum: Genomic Comparison of Closely Related Tanacetum-Family Plants.</title>
        <authorList>
            <person name="Yamashiro T."/>
            <person name="Shiraishi A."/>
            <person name="Nakayama K."/>
            <person name="Satake H."/>
        </authorList>
    </citation>
    <scope>NUCLEOTIDE SEQUENCE</scope>
</reference>
<protein>
    <submittedName>
        <fullName evidence="2">Uncharacterized protein</fullName>
    </submittedName>
</protein>
<accession>A0ABQ4WD31</accession>
<dbReference type="EMBL" id="BQNB010008536">
    <property type="protein sequence ID" value="GJS50723.1"/>
    <property type="molecule type" value="Genomic_DNA"/>
</dbReference>
<comment type="caution">
    <text evidence="2">The sequence shown here is derived from an EMBL/GenBank/DDBJ whole genome shotgun (WGS) entry which is preliminary data.</text>
</comment>
<reference evidence="2" key="2">
    <citation type="submission" date="2022-01" db="EMBL/GenBank/DDBJ databases">
        <authorList>
            <person name="Yamashiro T."/>
            <person name="Shiraishi A."/>
            <person name="Satake H."/>
            <person name="Nakayama K."/>
        </authorList>
    </citation>
    <scope>NUCLEOTIDE SEQUENCE</scope>
</reference>
<evidence type="ECO:0000313" key="2">
    <source>
        <dbReference type="EMBL" id="GJS50723.1"/>
    </source>
</evidence>
<gene>
    <name evidence="2" type="ORF">Tco_0624085</name>
</gene>
<name>A0ABQ4WD31_9ASTR</name>
<evidence type="ECO:0000313" key="3">
    <source>
        <dbReference type="Proteomes" id="UP001151760"/>
    </source>
</evidence>
<proteinExistence type="predicted"/>
<feature type="region of interest" description="Disordered" evidence="1">
    <location>
        <begin position="93"/>
        <end position="121"/>
    </location>
</feature>